<protein>
    <recommendedName>
        <fullName evidence="4">mannan endo-1,6-alpha-mannosidase</fullName>
        <ecNumber evidence="4">3.2.1.101</ecNumber>
    </recommendedName>
</protein>
<dbReference type="GO" id="GO:0012505">
    <property type="term" value="C:endomembrane system"/>
    <property type="evidence" value="ECO:0007669"/>
    <property type="project" value="UniProtKB-SubCell"/>
</dbReference>
<keyword evidence="5 12" id="KW-0732">Signal</keyword>
<organism evidence="13 14">
    <name type="scientific">Phialocephala subalpina</name>
    <dbReference type="NCBI Taxonomy" id="576137"/>
    <lineage>
        <taxon>Eukaryota</taxon>
        <taxon>Fungi</taxon>
        <taxon>Dikarya</taxon>
        <taxon>Ascomycota</taxon>
        <taxon>Pezizomycotina</taxon>
        <taxon>Leotiomycetes</taxon>
        <taxon>Helotiales</taxon>
        <taxon>Mollisiaceae</taxon>
        <taxon>Phialocephala</taxon>
        <taxon>Phialocephala fortinii species complex</taxon>
    </lineage>
</organism>
<feature type="region of interest" description="Disordered" evidence="10">
    <location>
        <begin position="486"/>
        <end position="551"/>
    </location>
</feature>
<dbReference type="GO" id="GO:0009272">
    <property type="term" value="P:fungal-type cell wall biogenesis"/>
    <property type="evidence" value="ECO:0007669"/>
    <property type="project" value="TreeGrafter"/>
</dbReference>
<accession>A0A1L7XM06</accession>
<evidence type="ECO:0000256" key="7">
    <source>
        <dbReference type="ARBA" id="ARBA00023136"/>
    </source>
</evidence>
<keyword evidence="14" id="KW-1185">Reference proteome</keyword>
<keyword evidence="6" id="KW-0378">Hydrolase</keyword>
<dbReference type="InterPro" id="IPR014480">
    <property type="entry name" value="Mannan-1_6-alpha_mannosidase"/>
</dbReference>
<comment type="similarity">
    <text evidence="3">Belongs to the glycosyl hydrolase 76 family.</text>
</comment>
<evidence type="ECO:0000313" key="13">
    <source>
        <dbReference type="EMBL" id="CZR66053.1"/>
    </source>
</evidence>
<dbReference type="InterPro" id="IPR008928">
    <property type="entry name" value="6-hairpin_glycosidase_sf"/>
</dbReference>
<gene>
    <name evidence="13" type="ORF">PAC_15954</name>
</gene>
<dbReference type="FunFam" id="1.50.10.20:FF:000006">
    <property type="entry name" value="Mannan endo-1,6-alpha-mannosidase"/>
    <property type="match status" value="1"/>
</dbReference>
<dbReference type="Pfam" id="PF03663">
    <property type="entry name" value="Glyco_hydro_76"/>
    <property type="match status" value="1"/>
</dbReference>
<evidence type="ECO:0000256" key="10">
    <source>
        <dbReference type="SAM" id="MobiDB-lite"/>
    </source>
</evidence>
<dbReference type="GO" id="GO:0016052">
    <property type="term" value="P:carbohydrate catabolic process"/>
    <property type="evidence" value="ECO:0007669"/>
    <property type="project" value="InterPro"/>
</dbReference>
<evidence type="ECO:0000256" key="3">
    <source>
        <dbReference type="ARBA" id="ARBA00009699"/>
    </source>
</evidence>
<evidence type="ECO:0000313" key="14">
    <source>
        <dbReference type="Proteomes" id="UP000184330"/>
    </source>
</evidence>
<evidence type="ECO:0000256" key="4">
    <source>
        <dbReference type="ARBA" id="ARBA00012350"/>
    </source>
</evidence>
<keyword evidence="11" id="KW-1133">Transmembrane helix</keyword>
<keyword evidence="11" id="KW-0812">Transmembrane</keyword>
<evidence type="ECO:0000256" key="2">
    <source>
        <dbReference type="ARBA" id="ARBA00004308"/>
    </source>
</evidence>
<evidence type="ECO:0000256" key="5">
    <source>
        <dbReference type="ARBA" id="ARBA00022729"/>
    </source>
</evidence>
<dbReference type="AlphaFoldDB" id="A0A1L7XM06"/>
<sequence length="551" mass="60664">MRKFAALIWFCLVQSIVAFDVDWTSSDSIKAGARIAADGMMSYYSGNLSGQIPGLLPGPYYWWEAGGMWGAMVDYYHYTGDPTYNAVTMQALQFQVGPHNDYMPPNETASLGNDDQAFWAMAALRAAETNFPNPGPEEPSWLALAQAVFNEQVGRWDTQFCNGGLRWQIYQINGGYDLKNSISNGCLFNIAARLARYTGDDMYAEWAVKVWDWMWRIGLIDANYNVYDSSEADRLNCSQVDRGHQWSYNAGTMLMGASTMYNYTNGSALWQNRTAGILSTLAYDFFPDGRGIMKDICEEYSACNVDEHSFKAYLSRWMAASTQMAPFTYATSYPLLVSSAKAAAAQCNGSPTGNVCGLKWYNNGTWDGTNGVGQQMAALEVIQGTLIKLVTAPVTNTTGGTSVGNPSAGYNASNVPPGQQITPARNEDRVGAWFLTAVLIVGTLWCWIFMNTSVLEGHGGKPTVAGRRARASRTWDEKGTIFGVMWKGKRKETESPDSGESGEVVAHGNSRWPHSRQPSGTPLSPVEELRQNPLEDPRRSVPIYRSGDLST</sequence>
<dbReference type="STRING" id="576137.A0A1L7XM06"/>
<keyword evidence="8" id="KW-0325">Glycoprotein</keyword>
<dbReference type="OrthoDB" id="4187847at2759"/>
<dbReference type="EMBL" id="FJOG01000034">
    <property type="protein sequence ID" value="CZR66053.1"/>
    <property type="molecule type" value="Genomic_DNA"/>
</dbReference>
<evidence type="ECO:0000256" key="12">
    <source>
        <dbReference type="SAM" id="SignalP"/>
    </source>
</evidence>
<dbReference type="PANTHER" id="PTHR12145:SF36">
    <property type="entry name" value="MANNAN ENDO-1,6-ALPHA-MANNOSIDASE DCW1"/>
    <property type="match status" value="1"/>
</dbReference>
<comment type="catalytic activity">
    <reaction evidence="1">
        <text>Random hydrolysis of (1-&gt;6)-alpha-D-mannosidic linkages in unbranched (1-&gt;6)-mannans.</text>
        <dbReference type="EC" id="3.2.1.101"/>
    </reaction>
</comment>
<dbReference type="Proteomes" id="UP000184330">
    <property type="component" value="Unassembled WGS sequence"/>
</dbReference>
<dbReference type="Gene3D" id="1.50.10.20">
    <property type="match status" value="1"/>
</dbReference>
<evidence type="ECO:0000256" key="9">
    <source>
        <dbReference type="ARBA" id="ARBA00023295"/>
    </source>
</evidence>
<dbReference type="GO" id="GO:0008496">
    <property type="term" value="F:mannan endo-1,6-alpha-mannosidase activity"/>
    <property type="evidence" value="ECO:0007669"/>
    <property type="project" value="UniProtKB-EC"/>
</dbReference>
<keyword evidence="7 11" id="KW-0472">Membrane</keyword>
<reference evidence="13 14" key="1">
    <citation type="submission" date="2016-03" db="EMBL/GenBank/DDBJ databases">
        <authorList>
            <person name="Ploux O."/>
        </authorList>
    </citation>
    <scope>NUCLEOTIDE SEQUENCE [LARGE SCALE GENOMIC DNA]</scope>
    <source>
        <strain evidence="13 14">UAMH 11012</strain>
    </source>
</reference>
<evidence type="ECO:0000256" key="11">
    <source>
        <dbReference type="SAM" id="Phobius"/>
    </source>
</evidence>
<dbReference type="InterPro" id="IPR005198">
    <property type="entry name" value="Glyco_hydro_76"/>
</dbReference>
<comment type="subcellular location">
    <subcellularLocation>
        <location evidence="2">Endomembrane system</location>
    </subcellularLocation>
</comment>
<feature type="compositionally biased region" description="Basic and acidic residues" evidence="10">
    <location>
        <begin position="527"/>
        <end position="539"/>
    </location>
</feature>
<evidence type="ECO:0000256" key="1">
    <source>
        <dbReference type="ARBA" id="ARBA00001452"/>
    </source>
</evidence>
<dbReference type="EC" id="3.2.1.101" evidence="4"/>
<evidence type="ECO:0000256" key="6">
    <source>
        <dbReference type="ARBA" id="ARBA00022801"/>
    </source>
</evidence>
<keyword evidence="9" id="KW-0326">Glycosidase</keyword>
<feature type="transmembrane region" description="Helical" evidence="11">
    <location>
        <begin position="430"/>
        <end position="450"/>
    </location>
</feature>
<proteinExistence type="inferred from homology"/>
<feature type="chain" id="PRO_5011978810" description="mannan endo-1,6-alpha-mannosidase" evidence="12">
    <location>
        <begin position="19"/>
        <end position="551"/>
    </location>
</feature>
<feature type="signal peptide" evidence="12">
    <location>
        <begin position="1"/>
        <end position="18"/>
    </location>
</feature>
<name>A0A1L7XM06_9HELO</name>
<evidence type="ECO:0000256" key="8">
    <source>
        <dbReference type="ARBA" id="ARBA00023180"/>
    </source>
</evidence>
<dbReference type="PANTHER" id="PTHR12145">
    <property type="entry name" value="MANNAN ENDO-1,6-ALPHA-MANNOSIDASE DCW1"/>
    <property type="match status" value="1"/>
</dbReference>
<dbReference type="SUPFAM" id="SSF48208">
    <property type="entry name" value="Six-hairpin glycosidases"/>
    <property type="match status" value="1"/>
</dbReference>